<dbReference type="AlphaFoldDB" id="A0A9E2P310"/>
<evidence type="ECO:0000313" key="2">
    <source>
        <dbReference type="Proteomes" id="UP000823865"/>
    </source>
</evidence>
<comment type="caution">
    <text evidence="1">The sequence shown here is derived from an EMBL/GenBank/DDBJ whole genome shotgun (WGS) entry which is preliminary data.</text>
</comment>
<accession>A0A9E2P310</accession>
<evidence type="ECO:0000313" key="1">
    <source>
        <dbReference type="EMBL" id="MBU3854301.1"/>
    </source>
</evidence>
<dbReference type="Proteomes" id="UP000823865">
    <property type="component" value="Unassembled WGS sequence"/>
</dbReference>
<protein>
    <submittedName>
        <fullName evidence="1">Uncharacterized protein</fullName>
    </submittedName>
</protein>
<reference evidence="1" key="1">
    <citation type="journal article" date="2021" name="PeerJ">
        <title>Extensive microbial diversity within the chicken gut microbiome revealed by metagenomics and culture.</title>
        <authorList>
            <person name="Gilroy R."/>
            <person name="Ravi A."/>
            <person name="Getino M."/>
            <person name="Pursley I."/>
            <person name="Horton D.L."/>
            <person name="Alikhan N.F."/>
            <person name="Baker D."/>
            <person name="Gharbi K."/>
            <person name="Hall N."/>
            <person name="Watson M."/>
            <person name="Adriaenssens E.M."/>
            <person name="Foster-Nyarko E."/>
            <person name="Jarju S."/>
            <person name="Secka A."/>
            <person name="Antonio M."/>
            <person name="Oren A."/>
            <person name="Chaudhuri R.R."/>
            <person name="La Ragione R."/>
            <person name="Hildebrand F."/>
            <person name="Pallen M.J."/>
        </authorList>
    </citation>
    <scope>NUCLEOTIDE SEQUENCE</scope>
    <source>
        <strain evidence="1">G3-2149</strain>
    </source>
</reference>
<sequence length="66" mass="7557">MSDGNFNRNLLPYTPYQSGMKAGKSMARMKALEAFKTYLQSKGNLDSQTMEKECMEFKKLLEKAII</sequence>
<dbReference type="EMBL" id="JAHLFU010000222">
    <property type="protein sequence ID" value="MBU3854301.1"/>
    <property type="molecule type" value="Genomic_DNA"/>
</dbReference>
<organism evidence="1 2">
    <name type="scientific">Candidatus Paraprevotella stercoravium</name>
    <dbReference type="NCBI Taxonomy" id="2838725"/>
    <lineage>
        <taxon>Bacteria</taxon>
        <taxon>Pseudomonadati</taxon>
        <taxon>Bacteroidota</taxon>
        <taxon>Bacteroidia</taxon>
        <taxon>Bacteroidales</taxon>
        <taxon>Prevotellaceae</taxon>
        <taxon>Paraprevotella</taxon>
    </lineage>
</organism>
<reference evidence="1" key="2">
    <citation type="submission" date="2021-04" db="EMBL/GenBank/DDBJ databases">
        <authorList>
            <person name="Gilroy R."/>
        </authorList>
    </citation>
    <scope>NUCLEOTIDE SEQUENCE</scope>
    <source>
        <strain evidence="1">G3-2149</strain>
    </source>
</reference>
<gene>
    <name evidence="1" type="ORF">H9789_10915</name>
</gene>
<name>A0A9E2P310_9BACT</name>
<proteinExistence type="predicted"/>